<dbReference type="EMBL" id="RPEM01000018">
    <property type="protein sequence ID" value="TGD41613.1"/>
    <property type="molecule type" value="Genomic_DNA"/>
</dbReference>
<protein>
    <recommendedName>
        <fullName evidence="1">SnoaL-like domain-containing protein</fullName>
    </recommendedName>
</protein>
<dbReference type="Proteomes" id="UP000297741">
    <property type="component" value="Unassembled WGS sequence"/>
</dbReference>
<dbReference type="SUPFAM" id="SSF54427">
    <property type="entry name" value="NTF2-like"/>
    <property type="match status" value="1"/>
</dbReference>
<evidence type="ECO:0000259" key="1">
    <source>
        <dbReference type="Pfam" id="PF12680"/>
    </source>
</evidence>
<comment type="caution">
    <text evidence="2">The sequence shown here is derived from an EMBL/GenBank/DDBJ whole genome shotgun (WGS) entry which is preliminary data.</text>
</comment>
<name>A0ABY2KIQ4_9RHOB</name>
<evidence type="ECO:0000313" key="3">
    <source>
        <dbReference type="Proteomes" id="UP000297741"/>
    </source>
</evidence>
<gene>
    <name evidence="2" type="ORF">EEB11_17830</name>
</gene>
<dbReference type="InterPro" id="IPR037401">
    <property type="entry name" value="SnoaL-like"/>
</dbReference>
<reference evidence="2 3" key="1">
    <citation type="submission" date="2018-11" db="EMBL/GenBank/DDBJ databases">
        <title>Tabrizicola sp. isolated from sediment of alpine lake.</title>
        <authorList>
            <person name="Liu Z."/>
        </authorList>
    </citation>
    <scope>NUCLEOTIDE SEQUENCE [LARGE SCALE GENOMIC DNA]</scope>
    <source>
        <strain evidence="2 3">DRYC-M-16</strain>
    </source>
</reference>
<sequence length="118" mass="12880">MTLRDKIQGWLDRMARSYAAGDSGACADMFTEDATLHSPFAPPARGRIEIETLHRDWTGTATAKRFYIRSFGGSGDIAWVLARFSEGDTGTGTTLAVLDRSADTGWLCKACSLNEEQT</sequence>
<organism evidence="2 3">
    <name type="scientific">Pseudotabrizicola sediminis</name>
    <dbReference type="NCBI Taxonomy" id="2486418"/>
    <lineage>
        <taxon>Bacteria</taxon>
        <taxon>Pseudomonadati</taxon>
        <taxon>Pseudomonadota</taxon>
        <taxon>Alphaproteobacteria</taxon>
        <taxon>Rhodobacterales</taxon>
        <taxon>Paracoccaceae</taxon>
        <taxon>Pseudotabrizicola</taxon>
    </lineage>
</organism>
<evidence type="ECO:0000313" key="2">
    <source>
        <dbReference type="EMBL" id="TGD41613.1"/>
    </source>
</evidence>
<feature type="domain" description="SnoaL-like" evidence="1">
    <location>
        <begin position="12"/>
        <end position="99"/>
    </location>
</feature>
<accession>A0ABY2KIQ4</accession>
<keyword evidence="3" id="KW-1185">Reference proteome</keyword>
<proteinExistence type="predicted"/>
<dbReference type="InterPro" id="IPR032710">
    <property type="entry name" value="NTF2-like_dom_sf"/>
</dbReference>
<dbReference type="Gene3D" id="3.10.450.50">
    <property type="match status" value="1"/>
</dbReference>
<dbReference type="RefSeq" id="WP_135433700.1">
    <property type="nucleotide sequence ID" value="NZ_RPEM01000018.1"/>
</dbReference>
<dbReference type="Pfam" id="PF12680">
    <property type="entry name" value="SnoaL_2"/>
    <property type="match status" value="1"/>
</dbReference>